<dbReference type="GO" id="GO:0009378">
    <property type="term" value="F:four-way junction helicase activity"/>
    <property type="evidence" value="ECO:0007669"/>
    <property type="project" value="TreeGrafter"/>
</dbReference>
<dbReference type="AlphaFoldDB" id="A0A6A5VJ19"/>
<dbReference type="PANTHER" id="PTHR13710:SF120">
    <property type="entry name" value="BIFUNCTIONAL 3'-5' EXONUCLEASE_ATP-DEPENDENT HELICASE WRN"/>
    <property type="match status" value="1"/>
</dbReference>
<dbReference type="NCBIfam" id="TIGR00614">
    <property type="entry name" value="recQ_fam"/>
    <property type="match status" value="1"/>
</dbReference>
<dbReference type="GO" id="GO:0016787">
    <property type="term" value="F:hydrolase activity"/>
    <property type="evidence" value="ECO:0007669"/>
    <property type="project" value="UniProtKB-KW"/>
</dbReference>
<dbReference type="InterPro" id="IPR001650">
    <property type="entry name" value="Helicase_C-like"/>
</dbReference>
<evidence type="ECO:0000259" key="9">
    <source>
        <dbReference type="PROSITE" id="PS51194"/>
    </source>
</evidence>
<dbReference type="PROSITE" id="PS51194">
    <property type="entry name" value="HELICASE_CTER"/>
    <property type="match status" value="1"/>
</dbReference>
<dbReference type="SMART" id="SM00487">
    <property type="entry name" value="DEXDc"/>
    <property type="match status" value="1"/>
</dbReference>
<dbReference type="InterPro" id="IPR014001">
    <property type="entry name" value="Helicase_ATP-bd"/>
</dbReference>
<evidence type="ECO:0000259" key="8">
    <source>
        <dbReference type="PROSITE" id="PS51192"/>
    </source>
</evidence>
<dbReference type="GO" id="GO:0000724">
    <property type="term" value="P:double-strand break repair via homologous recombination"/>
    <property type="evidence" value="ECO:0007669"/>
    <property type="project" value="TreeGrafter"/>
</dbReference>
<dbReference type="Pfam" id="PF16124">
    <property type="entry name" value="RecQ_Zn_bind"/>
    <property type="match status" value="1"/>
</dbReference>
<evidence type="ECO:0000256" key="2">
    <source>
        <dbReference type="ARBA" id="ARBA00022741"/>
    </source>
</evidence>
<dbReference type="Gene3D" id="3.40.50.300">
    <property type="entry name" value="P-loop containing nucleotide triphosphate hydrolases"/>
    <property type="match status" value="2"/>
</dbReference>
<proteinExistence type="inferred from homology"/>
<feature type="domain" description="Helicase C-terminal" evidence="9">
    <location>
        <begin position="340"/>
        <end position="486"/>
    </location>
</feature>
<dbReference type="CDD" id="cd18018">
    <property type="entry name" value="DEXHc_RecQ4-like"/>
    <property type="match status" value="1"/>
</dbReference>
<comment type="catalytic activity">
    <reaction evidence="6 7">
        <text>Couples ATP hydrolysis with the unwinding of duplex DNA by translocating in the 3'-5' direction.</text>
        <dbReference type="EC" id="5.6.2.4"/>
    </reaction>
</comment>
<organism evidence="10 11">
    <name type="scientific">Bimuria novae-zelandiae CBS 107.79</name>
    <dbReference type="NCBI Taxonomy" id="1447943"/>
    <lineage>
        <taxon>Eukaryota</taxon>
        <taxon>Fungi</taxon>
        <taxon>Dikarya</taxon>
        <taxon>Ascomycota</taxon>
        <taxon>Pezizomycotina</taxon>
        <taxon>Dothideomycetes</taxon>
        <taxon>Pleosporomycetidae</taxon>
        <taxon>Pleosporales</taxon>
        <taxon>Massarineae</taxon>
        <taxon>Didymosphaeriaceae</taxon>
        <taxon>Bimuria</taxon>
    </lineage>
</organism>
<dbReference type="Gene3D" id="1.10.10.10">
    <property type="entry name" value="Winged helix-like DNA-binding domain superfamily/Winged helix DNA-binding domain"/>
    <property type="match status" value="1"/>
</dbReference>
<protein>
    <recommendedName>
        <fullName evidence="7">ATP-dependent DNA helicase</fullName>
        <ecNumber evidence="7">5.6.2.4</ecNumber>
    </recommendedName>
</protein>
<keyword evidence="4 7" id="KW-0347">Helicase</keyword>
<evidence type="ECO:0000256" key="3">
    <source>
        <dbReference type="ARBA" id="ARBA00022801"/>
    </source>
</evidence>
<dbReference type="SUPFAM" id="SSF52540">
    <property type="entry name" value="P-loop containing nucleoside triphosphate hydrolases"/>
    <property type="match status" value="1"/>
</dbReference>
<reference evidence="10" key="1">
    <citation type="journal article" date="2020" name="Stud. Mycol.">
        <title>101 Dothideomycetes genomes: a test case for predicting lifestyles and emergence of pathogens.</title>
        <authorList>
            <person name="Haridas S."/>
            <person name="Albert R."/>
            <person name="Binder M."/>
            <person name="Bloem J."/>
            <person name="Labutti K."/>
            <person name="Salamov A."/>
            <person name="Andreopoulos B."/>
            <person name="Baker S."/>
            <person name="Barry K."/>
            <person name="Bills G."/>
            <person name="Bluhm B."/>
            <person name="Cannon C."/>
            <person name="Castanera R."/>
            <person name="Culley D."/>
            <person name="Daum C."/>
            <person name="Ezra D."/>
            <person name="Gonzalez J."/>
            <person name="Henrissat B."/>
            <person name="Kuo A."/>
            <person name="Liang C."/>
            <person name="Lipzen A."/>
            <person name="Lutzoni F."/>
            <person name="Magnuson J."/>
            <person name="Mondo S."/>
            <person name="Nolan M."/>
            <person name="Ohm R."/>
            <person name="Pangilinan J."/>
            <person name="Park H.-J."/>
            <person name="Ramirez L."/>
            <person name="Alfaro M."/>
            <person name="Sun H."/>
            <person name="Tritt A."/>
            <person name="Yoshinaga Y."/>
            <person name="Zwiers L.-H."/>
            <person name="Turgeon B."/>
            <person name="Goodwin S."/>
            <person name="Spatafora J."/>
            <person name="Crous P."/>
            <person name="Grigoriev I."/>
        </authorList>
    </citation>
    <scope>NUCLEOTIDE SEQUENCE</scope>
    <source>
        <strain evidence="10">CBS 107.79</strain>
    </source>
</reference>
<dbReference type="InterPro" id="IPR032284">
    <property type="entry name" value="RecQ_Zn-bd"/>
</dbReference>
<keyword evidence="7" id="KW-0539">Nucleus</keyword>
<dbReference type="EMBL" id="ML976667">
    <property type="protein sequence ID" value="KAF1976429.1"/>
    <property type="molecule type" value="Genomic_DNA"/>
</dbReference>
<dbReference type="PANTHER" id="PTHR13710">
    <property type="entry name" value="DNA HELICASE RECQ FAMILY MEMBER"/>
    <property type="match status" value="1"/>
</dbReference>
<dbReference type="GO" id="GO:0003676">
    <property type="term" value="F:nucleic acid binding"/>
    <property type="evidence" value="ECO:0007669"/>
    <property type="project" value="InterPro"/>
</dbReference>
<dbReference type="InterPro" id="IPR036388">
    <property type="entry name" value="WH-like_DNA-bd_sf"/>
</dbReference>
<evidence type="ECO:0000313" key="10">
    <source>
        <dbReference type="EMBL" id="KAF1976429.1"/>
    </source>
</evidence>
<dbReference type="PROSITE" id="PS51192">
    <property type="entry name" value="HELICASE_ATP_BIND_1"/>
    <property type="match status" value="1"/>
</dbReference>
<keyword evidence="2 7" id="KW-0547">Nucleotide-binding</keyword>
<evidence type="ECO:0000256" key="6">
    <source>
        <dbReference type="ARBA" id="ARBA00034617"/>
    </source>
</evidence>
<evidence type="ECO:0000256" key="5">
    <source>
        <dbReference type="ARBA" id="ARBA00022840"/>
    </source>
</evidence>
<dbReference type="Pfam" id="PF00270">
    <property type="entry name" value="DEAD"/>
    <property type="match status" value="1"/>
</dbReference>
<comment type="similarity">
    <text evidence="1 7">Belongs to the helicase family. RecQ subfamily.</text>
</comment>
<evidence type="ECO:0000313" key="11">
    <source>
        <dbReference type="Proteomes" id="UP000800036"/>
    </source>
</evidence>
<keyword evidence="11" id="KW-1185">Reference proteome</keyword>
<dbReference type="InterPro" id="IPR011545">
    <property type="entry name" value="DEAD/DEAH_box_helicase_dom"/>
</dbReference>
<keyword evidence="5 7" id="KW-0067">ATP-binding</keyword>
<dbReference type="GO" id="GO:0005737">
    <property type="term" value="C:cytoplasm"/>
    <property type="evidence" value="ECO:0007669"/>
    <property type="project" value="TreeGrafter"/>
</dbReference>
<sequence>MTATQRKEIDLAFASDHELHKRVNAAITQNPDLSSLFGDVVTHFRKQDSQPTNTSFEAEDDEFGASFDDEADFLAATEAVENGKRPRDEDDGALSLSKRAKTNASRSVALSNRILKERFGLNGFRLKQEAAITRILDGGSAVIVFPTGGGKSLCYQVPAVAFRYQDEAIGSRNGQMSGITLVVSPLIALMKDQVDGLLRRGIKAAVLNSSLSRDKYLATQQDLRQGHLDLLYCAPERLNNEGFVASLKAIPGGIRLLAVDEAHCISEWGHSFRPDYLKIARFAKEASVERVACLTATATPKVARDICSAFSIPTEGLFTTTVYRPNLRLLAQSNPKQADNVSKLVGFLRQNPGPTIVYTTLQKGAEELAEELKSRNFSAKAFHAGMDTDVKMRTQDAFFASDNMIVVATIAFGMGIDKPNIRNIVHFDIPDSIESCSQQVGRAGRDGLSSVCLFNLSTKDFYLRNIFTYGDRPSRRSLKLLMEDICSKERKRLKVGETFAISEYHQSRDTDIKSTMLSIIYAQLELHYGFIRAAGSKYTEYKYKTDNPDAISRDRDRAAQAILRGSNKKKLWTYVPIEIIEKSSGLTREELVRKIDEWNERGMITVQATGVQQVYRLEKFLPATKQEIDLIVKQLDKTMETQEKQNLDRTKALINLITDKKCFSRALATYFGETSDRISEECGHCTWCETHQQVLLPNEPPQPPNTALVKRILDEVSARDDPRYLAKIAFGIKSPRMAQEGIYRKAVFESMNVCDFEDLLKSFTKECFM</sequence>
<dbReference type="InterPro" id="IPR004589">
    <property type="entry name" value="DNA_helicase_ATP-dep_RecQ"/>
</dbReference>
<dbReference type="GO" id="GO:0043138">
    <property type="term" value="F:3'-5' DNA helicase activity"/>
    <property type="evidence" value="ECO:0007669"/>
    <property type="project" value="UniProtKB-EC"/>
</dbReference>
<evidence type="ECO:0000256" key="4">
    <source>
        <dbReference type="ARBA" id="ARBA00022806"/>
    </source>
</evidence>
<evidence type="ECO:0000256" key="1">
    <source>
        <dbReference type="ARBA" id="ARBA00005446"/>
    </source>
</evidence>
<dbReference type="GO" id="GO:0005524">
    <property type="term" value="F:ATP binding"/>
    <property type="evidence" value="ECO:0007669"/>
    <property type="project" value="UniProtKB-KW"/>
</dbReference>
<name>A0A6A5VJ19_9PLEO</name>
<dbReference type="SMART" id="SM00490">
    <property type="entry name" value="HELICc"/>
    <property type="match status" value="1"/>
</dbReference>
<dbReference type="GO" id="GO:0005634">
    <property type="term" value="C:nucleus"/>
    <property type="evidence" value="ECO:0007669"/>
    <property type="project" value="UniProtKB-SubCell"/>
</dbReference>
<keyword evidence="3 7" id="KW-0378">Hydrolase</keyword>
<comment type="subcellular location">
    <subcellularLocation>
        <location evidence="7">Nucleus</location>
    </subcellularLocation>
</comment>
<dbReference type="Pfam" id="PF00271">
    <property type="entry name" value="Helicase_C"/>
    <property type="match status" value="1"/>
</dbReference>
<comment type="catalytic activity">
    <reaction evidence="7">
        <text>ATP + H2O = ADP + phosphate + H(+)</text>
        <dbReference type="Rhea" id="RHEA:13065"/>
        <dbReference type="ChEBI" id="CHEBI:15377"/>
        <dbReference type="ChEBI" id="CHEBI:15378"/>
        <dbReference type="ChEBI" id="CHEBI:30616"/>
        <dbReference type="ChEBI" id="CHEBI:43474"/>
        <dbReference type="ChEBI" id="CHEBI:456216"/>
    </reaction>
</comment>
<dbReference type="EC" id="5.6.2.4" evidence="7"/>
<evidence type="ECO:0000256" key="7">
    <source>
        <dbReference type="RuleBase" id="RU364117"/>
    </source>
</evidence>
<gene>
    <name evidence="10" type="ORF">BU23DRAFT_48160</name>
</gene>
<feature type="domain" description="Helicase ATP-binding" evidence="8">
    <location>
        <begin position="132"/>
        <end position="316"/>
    </location>
</feature>
<dbReference type="InterPro" id="IPR027417">
    <property type="entry name" value="P-loop_NTPase"/>
</dbReference>
<accession>A0A6A5VJ19</accession>
<dbReference type="GO" id="GO:0005694">
    <property type="term" value="C:chromosome"/>
    <property type="evidence" value="ECO:0007669"/>
    <property type="project" value="TreeGrafter"/>
</dbReference>
<dbReference type="Proteomes" id="UP000800036">
    <property type="component" value="Unassembled WGS sequence"/>
</dbReference>
<dbReference type="OrthoDB" id="10261556at2759"/>